<dbReference type="GO" id="GO:0043565">
    <property type="term" value="F:sequence-specific DNA binding"/>
    <property type="evidence" value="ECO:0007669"/>
    <property type="project" value="InterPro"/>
</dbReference>
<dbReference type="SMART" id="SM00342">
    <property type="entry name" value="HTH_ARAC"/>
    <property type="match status" value="1"/>
</dbReference>
<reference evidence="5 6" key="1">
    <citation type="submission" date="2023-07" db="EMBL/GenBank/DDBJ databases">
        <title>Sequencing the genomes of 1000 actinobacteria strains.</title>
        <authorList>
            <person name="Klenk H.-P."/>
        </authorList>
    </citation>
    <scope>NUCLEOTIDE SEQUENCE [LARGE SCALE GENOMIC DNA]</scope>
    <source>
        <strain evidence="5 6">DSM 44711</strain>
    </source>
</reference>
<protein>
    <submittedName>
        <fullName evidence="5">AraC family transcriptional regulator</fullName>
    </submittedName>
</protein>
<keyword evidence="3" id="KW-0804">Transcription</keyword>
<evidence type="ECO:0000256" key="1">
    <source>
        <dbReference type="ARBA" id="ARBA00023015"/>
    </source>
</evidence>
<dbReference type="EMBL" id="JAVDYC010000001">
    <property type="protein sequence ID" value="MDR7320647.1"/>
    <property type="molecule type" value="Genomic_DNA"/>
</dbReference>
<organism evidence="5 6">
    <name type="scientific">Catenuloplanes niger</name>
    <dbReference type="NCBI Taxonomy" id="587534"/>
    <lineage>
        <taxon>Bacteria</taxon>
        <taxon>Bacillati</taxon>
        <taxon>Actinomycetota</taxon>
        <taxon>Actinomycetes</taxon>
        <taxon>Micromonosporales</taxon>
        <taxon>Micromonosporaceae</taxon>
        <taxon>Catenuloplanes</taxon>
    </lineage>
</organism>
<evidence type="ECO:0000256" key="2">
    <source>
        <dbReference type="ARBA" id="ARBA00023125"/>
    </source>
</evidence>
<dbReference type="InterPro" id="IPR009057">
    <property type="entry name" value="Homeodomain-like_sf"/>
</dbReference>
<dbReference type="Pfam" id="PF12833">
    <property type="entry name" value="HTH_18"/>
    <property type="match status" value="1"/>
</dbReference>
<dbReference type="Proteomes" id="UP001183629">
    <property type="component" value="Unassembled WGS sequence"/>
</dbReference>
<evidence type="ECO:0000259" key="4">
    <source>
        <dbReference type="PROSITE" id="PS01124"/>
    </source>
</evidence>
<evidence type="ECO:0000256" key="3">
    <source>
        <dbReference type="ARBA" id="ARBA00023163"/>
    </source>
</evidence>
<sequence>MDRQNHFDFGAYAGYDTSRLHTNLYSWDAAGWRALLVQGFTHLDSTGVIDLPATSSYHVWLVVSGRGTMRVEQGDGRRTVPIAPGLIGGAVGGDASRLLFEVTEPMTTVHVHLPDHTVRRVSAEMAAPAATHVPADDGLLPPMLTSLADAVRRGAGDLHAQTAAEFLAVHLLGRTGRAGRAGHEDRRVRAAIDIMHERMAEPLQLADLAREVHLSTFHFLRVFRQTTGLTPARYLTRLRIDAARRCLERGMGVGQTAIRCGFGGTAQFSAAFLRETGVRPSAYPTGGDRPPPPATA</sequence>
<comment type="caution">
    <text evidence="5">The sequence shown here is derived from an EMBL/GenBank/DDBJ whole genome shotgun (WGS) entry which is preliminary data.</text>
</comment>
<keyword evidence="1" id="KW-0805">Transcription regulation</keyword>
<gene>
    <name evidence="5" type="ORF">J2S44_000897</name>
</gene>
<proteinExistence type="predicted"/>
<evidence type="ECO:0000313" key="5">
    <source>
        <dbReference type="EMBL" id="MDR7320647.1"/>
    </source>
</evidence>
<accession>A0AAE3ZIN3</accession>
<dbReference type="SUPFAM" id="SSF46689">
    <property type="entry name" value="Homeodomain-like"/>
    <property type="match status" value="2"/>
</dbReference>
<dbReference type="RefSeq" id="WP_310409238.1">
    <property type="nucleotide sequence ID" value="NZ_JAVDYC010000001.1"/>
</dbReference>
<name>A0AAE3ZIN3_9ACTN</name>
<dbReference type="PROSITE" id="PS01124">
    <property type="entry name" value="HTH_ARAC_FAMILY_2"/>
    <property type="match status" value="1"/>
</dbReference>
<dbReference type="InterPro" id="IPR050204">
    <property type="entry name" value="AraC_XylS_family_regulators"/>
</dbReference>
<keyword evidence="6" id="KW-1185">Reference proteome</keyword>
<dbReference type="PANTHER" id="PTHR46796">
    <property type="entry name" value="HTH-TYPE TRANSCRIPTIONAL ACTIVATOR RHAS-RELATED"/>
    <property type="match status" value="1"/>
</dbReference>
<dbReference type="Gene3D" id="1.10.10.60">
    <property type="entry name" value="Homeodomain-like"/>
    <property type="match status" value="2"/>
</dbReference>
<keyword evidence="2" id="KW-0238">DNA-binding</keyword>
<feature type="domain" description="HTH araC/xylS-type" evidence="4">
    <location>
        <begin position="189"/>
        <end position="286"/>
    </location>
</feature>
<dbReference type="GO" id="GO:0003700">
    <property type="term" value="F:DNA-binding transcription factor activity"/>
    <property type="evidence" value="ECO:0007669"/>
    <property type="project" value="InterPro"/>
</dbReference>
<dbReference type="InterPro" id="IPR018060">
    <property type="entry name" value="HTH_AraC"/>
</dbReference>
<evidence type="ECO:0000313" key="6">
    <source>
        <dbReference type="Proteomes" id="UP001183629"/>
    </source>
</evidence>
<dbReference type="AlphaFoldDB" id="A0AAE3ZIN3"/>